<evidence type="ECO:0000259" key="3">
    <source>
        <dbReference type="PROSITE" id="PS51998"/>
    </source>
</evidence>
<feature type="compositionally biased region" description="Basic and acidic residues" evidence="1">
    <location>
        <begin position="85"/>
        <end position="108"/>
    </location>
</feature>
<accession>A0A0N5AHG7</accession>
<evidence type="ECO:0000313" key="5">
    <source>
        <dbReference type="WBParaSite" id="SMUV_0000381901-mRNA-1"/>
    </source>
</evidence>
<feature type="domain" description="DM2" evidence="2">
    <location>
        <begin position="155"/>
        <end position="238"/>
    </location>
</feature>
<evidence type="ECO:0000313" key="4">
    <source>
        <dbReference type="Proteomes" id="UP000046393"/>
    </source>
</evidence>
<keyword evidence="4" id="KW-1185">Reference proteome</keyword>
<dbReference type="PROSITE" id="PS51925">
    <property type="entry name" value="SWIB_MDM2"/>
    <property type="match status" value="1"/>
</dbReference>
<dbReference type="CDD" id="cd10567">
    <property type="entry name" value="SWIB-MDM2_like"/>
    <property type="match status" value="1"/>
</dbReference>
<dbReference type="WBParaSite" id="SMUV_0000381901-mRNA-1">
    <property type="protein sequence ID" value="SMUV_0000381901-mRNA-1"/>
    <property type="gene ID" value="SMUV_0000381901"/>
</dbReference>
<dbReference type="PROSITE" id="PS51998">
    <property type="entry name" value="DEK_C"/>
    <property type="match status" value="1"/>
</dbReference>
<evidence type="ECO:0000256" key="1">
    <source>
        <dbReference type="SAM" id="MobiDB-lite"/>
    </source>
</evidence>
<reference evidence="5" key="1">
    <citation type="submission" date="2017-02" db="UniProtKB">
        <authorList>
            <consortium name="WormBaseParasite"/>
        </authorList>
    </citation>
    <scope>IDENTIFICATION</scope>
</reference>
<sequence length="312" mass="35561">MSAEPGLPIGENRLRIAIDQQIKKYGMDQLTNRKIRENLKEEFNVDFSPYKATINRITMDVVQNGVPTQKEEKKSSSDSDSDDVVDAHPGRKKKNEKDRKRSAPRDSDSELLEVGQRRRRAAPAPKKTGERKKKNSSEPNAKRRKVWGINISFNAFTAYCALSEELADLMGKPYCARFDVVKTMWAYFKEHNLMDPKDKRYVIADDKLFKIFKKRRFLAFGMMKELKSHIKVSKELREADRIALEKFAAEDELRRLGSGDIGESHGVDEDNNGSDGKSKNAARADDEDDNENEAEARNGSEDDNDDDSEYSG</sequence>
<proteinExistence type="predicted"/>
<dbReference type="Proteomes" id="UP000046393">
    <property type="component" value="Unplaced"/>
</dbReference>
<dbReference type="SMART" id="SM00151">
    <property type="entry name" value="SWIB"/>
    <property type="match status" value="1"/>
</dbReference>
<evidence type="ECO:0000259" key="2">
    <source>
        <dbReference type="PROSITE" id="PS51925"/>
    </source>
</evidence>
<feature type="region of interest" description="Disordered" evidence="1">
    <location>
        <begin position="257"/>
        <end position="312"/>
    </location>
</feature>
<dbReference type="InterPro" id="IPR003121">
    <property type="entry name" value="SWIB_MDM2_domain"/>
</dbReference>
<feature type="domain" description="DEK-C" evidence="3">
    <location>
        <begin position="8"/>
        <end position="63"/>
    </location>
</feature>
<protein>
    <submittedName>
        <fullName evidence="5">SWIB domain-containing protein</fullName>
    </submittedName>
</protein>
<dbReference type="InterPro" id="IPR019835">
    <property type="entry name" value="SWIB_domain"/>
</dbReference>
<dbReference type="SUPFAM" id="SSF47592">
    <property type="entry name" value="SWIB/MDM2 domain"/>
    <property type="match status" value="1"/>
</dbReference>
<dbReference type="Gene3D" id="1.10.245.10">
    <property type="entry name" value="SWIB/MDM2 domain"/>
    <property type="match status" value="1"/>
</dbReference>
<feature type="compositionally biased region" description="Basic and acidic residues" evidence="1">
    <location>
        <begin position="257"/>
        <end position="268"/>
    </location>
</feature>
<name>A0A0N5AHG7_9BILA</name>
<dbReference type="PANTHER" id="PTHR13844">
    <property type="entry name" value="SWI/SNF-RELATED MATRIX-ASSOCIATED ACTIN-DEPENDENT REGULATOR OF CHROMATIN SUBFAMILY D"/>
    <property type="match status" value="1"/>
</dbReference>
<dbReference type="AlphaFoldDB" id="A0A0N5AHG7"/>
<dbReference type="STRING" id="451379.A0A0N5AHG7"/>
<feature type="compositionally biased region" description="Acidic residues" evidence="1">
    <location>
        <begin position="301"/>
        <end position="312"/>
    </location>
</feature>
<dbReference type="Pfam" id="PF02201">
    <property type="entry name" value="SWIB"/>
    <property type="match status" value="1"/>
</dbReference>
<feature type="region of interest" description="Disordered" evidence="1">
    <location>
        <begin position="62"/>
        <end position="141"/>
    </location>
</feature>
<organism evidence="4 5">
    <name type="scientific">Syphacia muris</name>
    <dbReference type="NCBI Taxonomy" id="451379"/>
    <lineage>
        <taxon>Eukaryota</taxon>
        <taxon>Metazoa</taxon>
        <taxon>Ecdysozoa</taxon>
        <taxon>Nematoda</taxon>
        <taxon>Chromadorea</taxon>
        <taxon>Rhabditida</taxon>
        <taxon>Spirurina</taxon>
        <taxon>Oxyuridomorpha</taxon>
        <taxon>Oxyuroidea</taxon>
        <taxon>Oxyuridae</taxon>
        <taxon>Syphacia</taxon>
    </lineage>
</organism>
<dbReference type="InterPro" id="IPR014876">
    <property type="entry name" value="DEK_C"/>
</dbReference>
<dbReference type="InterPro" id="IPR036885">
    <property type="entry name" value="SWIB_MDM2_dom_sf"/>
</dbReference>
<dbReference type="Pfam" id="PF08766">
    <property type="entry name" value="DEK_C"/>
    <property type="match status" value="1"/>
</dbReference>